<feature type="transmembrane region" description="Helical" evidence="1">
    <location>
        <begin position="112"/>
        <end position="131"/>
    </location>
</feature>
<name>A0A1I7ZK98_9BILA</name>
<evidence type="ECO:0000313" key="3">
    <source>
        <dbReference type="WBParaSite" id="L893_g27144.t1"/>
    </source>
</evidence>
<proteinExistence type="predicted"/>
<organism evidence="2 3">
    <name type="scientific">Steinernema glaseri</name>
    <dbReference type="NCBI Taxonomy" id="37863"/>
    <lineage>
        <taxon>Eukaryota</taxon>
        <taxon>Metazoa</taxon>
        <taxon>Ecdysozoa</taxon>
        <taxon>Nematoda</taxon>
        <taxon>Chromadorea</taxon>
        <taxon>Rhabditida</taxon>
        <taxon>Tylenchina</taxon>
        <taxon>Panagrolaimomorpha</taxon>
        <taxon>Strongyloidoidea</taxon>
        <taxon>Steinernematidae</taxon>
        <taxon>Steinernema</taxon>
    </lineage>
</organism>
<keyword evidence="1" id="KW-1133">Transmembrane helix</keyword>
<feature type="transmembrane region" description="Helical" evidence="1">
    <location>
        <begin position="15"/>
        <end position="40"/>
    </location>
</feature>
<keyword evidence="1" id="KW-0812">Transmembrane</keyword>
<feature type="transmembrane region" description="Helical" evidence="1">
    <location>
        <begin position="85"/>
        <end position="106"/>
    </location>
</feature>
<dbReference type="WBParaSite" id="L893_g27144.t1">
    <property type="protein sequence ID" value="L893_g27144.t1"/>
    <property type="gene ID" value="L893_g27144"/>
</dbReference>
<reference evidence="3" key="1">
    <citation type="submission" date="2016-11" db="UniProtKB">
        <authorList>
            <consortium name="WormBaseParasite"/>
        </authorList>
    </citation>
    <scope>IDENTIFICATION</scope>
</reference>
<accession>A0A1I7ZK98</accession>
<dbReference type="AlphaFoldDB" id="A0A1I7ZK98"/>
<feature type="transmembrane region" description="Helical" evidence="1">
    <location>
        <begin position="46"/>
        <end position="73"/>
    </location>
</feature>
<sequence length="158" mass="18177">MCTCNVSSVSKRNTILWLIFTLFIFITVIILEGLSLYHLYNFDSNLFYVLTADGAIFLMWSLAAHLCLVTAVVGETSMPRGHLCVAIYLLYVCTAILFTITTTFLLATIYSFYYAGFFTICLGHILSWLYFNNYRIYLRNFHGIDDDRRAFIDSYGTN</sequence>
<keyword evidence="2" id="KW-1185">Reference proteome</keyword>
<evidence type="ECO:0000256" key="1">
    <source>
        <dbReference type="SAM" id="Phobius"/>
    </source>
</evidence>
<evidence type="ECO:0000313" key="2">
    <source>
        <dbReference type="Proteomes" id="UP000095287"/>
    </source>
</evidence>
<dbReference type="Proteomes" id="UP000095287">
    <property type="component" value="Unplaced"/>
</dbReference>
<keyword evidence="1" id="KW-0472">Membrane</keyword>
<protein>
    <submittedName>
        <fullName evidence="3">MARVEL domain-containing protein</fullName>
    </submittedName>
</protein>